<dbReference type="Proteomes" id="UP000838412">
    <property type="component" value="Chromosome 12"/>
</dbReference>
<evidence type="ECO:0000313" key="5">
    <source>
        <dbReference type="Proteomes" id="UP000838412"/>
    </source>
</evidence>
<dbReference type="OrthoDB" id="1936950at2759"/>
<evidence type="ECO:0000256" key="1">
    <source>
        <dbReference type="PROSITE-ProRule" id="PRU00047"/>
    </source>
</evidence>
<feature type="compositionally biased region" description="Basic and acidic residues" evidence="2">
    <location>
        <begin position="125"/>
        <end position="139"/>
    </location>
</feature>
<keyword evidence="5" id="KW-1185">Reference proteome</keyword>
<keyword evidence="1" id="KW-0863">Zinc-finger</keyword>
<protein>
    <submittedName>
        <fullName evidence="4">Hypp6573 protein</fullName>
    </submittedName>
</protein>
<reference evidence="4" key="1">
    <citation type="submission" date="2022-01" db="EMBL/GenBank/DDBJ databases">
        <authorList>
            <person name="Braso-Vives M."/>
        </authorList>
    </citation>
    <scope>NUCLEOTIDE SEQUENCE</scope>
</reference>
<dbReference type="PROSITE" id="PS50158">
    <property type="entry name" value="ZF_CCHC"/>
    <property type="match status" value="1"/>
</dbReference>
<dbReference type="AlphaFoldDB" id="A0A8J9YV20"/>
<dbReference type="GO" id="GO:0008270">
    <property type="term" value="F:zinc ion binding"/>
    <property type="evidence" value="ECO:0007669"/>
    <property type="project" value="UniProtKB-KW"/>
</dbReference>
<organism evidence="4 5">
    <name type="scientific">Branchiostoma lanceolatum</name>
    <name type="common">Common lancelet</name>
    <name type="synonym">Amphioxus lanceolatum</name>
    <dbReference type="NCBI Taxonomy" id="7740"/>
    <lineage>
        <taxon>Eukaryota</taxon>
        <taxon>Metazoa</taxon>
        <taxon>Chordata</taxon>
        <taxon>Cephalochordata</taxon>
        <taxon>Leptocardii</taxon>
        <taxon>Amphioxiformes</taxon>
        <taxon>Branchiostomatidae</taxon>
        <taxon>Branchiostoma</taxon>
    </lineage>
</organism>
<accession>A0A8J9YV20</accession>
<dbReference type="EMBL" id="OV696697">
    <property type="protein sequence ID" value="CAH1242318.1"/>
    <property type="molecule type" value="Genomic_DNA"/>
</dbReference>
<dbReference type="InterPro" id="IPR036875">
    <property type="entry name" value="Znf_CCHC_sf"/>
</dbReference>
<dbReference type="InterPro" id="IPR001878">
    <property type="entry name" value="Znf_CCHC"/>
</dbReference>
<feature type="compositionally biased region" description="Acidic residues" evidence="2">
    <location>
        <begin position="140"/>
        <end position="161"/>
    </location>
</feature>
<evidence type="ECO:0000313" key="4">
    <source>
        <dbReference type="EMBL" id="CAH1242318.1"/>
    </source>
</evidence>
<evidence type="ECO:0000256" key="2">
    <source>
        <dbReference type="SAM" id="MobiDB-lite"/>
    </source>
</evidence>
<keyword evidence="1" id="KW-0479">Metal-binding</keyword>
<sequence length="254" mass="28878">MDIDVTVFHDGQQINCKSCKAEDHAFHECPHRVTCHQCGEKGHIRKWCRAEKNNLPRESAKDVEQIVQQGLKAAWHASSPRPAKTVRAVGNNSEDDRDWASRDPDEGVEAAEGSVVDDSGDDENTEGRNLAERKNKQEELSSEQDDTVIIDSETWADEEDFQQAGTAKFRAPQQQRSEHHGRNIQRRRTRSTREPTTNTRDRVTRSQTGSSAKATGKRKDVLAPPEKNKPGKLQKDDHRKDKVTDHETDSRWRP</sequence>
<evidence type="ECO:0000259" key="3">
    <source>
        <dbReference type="PROSITE" id="PS50158"/>
    </source>
</evidence>
<feature type="domain" description="CCHC-type" evidence="3">
    <location>
        <begin position="35"/>
        <end position="49"/>
    </location>
</feature>
<dbReference type="GO" id="GO:0003676">
    <property type="term" value="F:nucleic acid binding"/>
    <property type="evidence" value="ECO:0007669"/>
    <property type="project" value="InterPro"/>
</dbReference>
<keyword evidence="1" id="KW-0862">Zinc</keyword>
<feature type="compositionally biased region" description="Basic and acidic residues" evidence="2">
    <location>
        <begin position="217"/>
        <end position="254"/>
    </location>
</feature>
<dbReference type="Gene3D" id="4.10.60.10">
    <property type="entry name" value="Zinc finger, CCHC-type"/>
    <property type="match status" value="1"/>
</dbReference>
<gene>
    <name evidence="4" type="primary">Hypp6573</name>
    <name evidence="4" type="ORF">BLAG_LOCUS5622</name>
</gene>
<dbReference type="SUPFAM" id="SSF57756">
    <property type="entry name" value="Retrovirus zinc finger-like domains"/>
    <property type="match status" value="1"/>
</dbReference>
<feature type="region of interest" description="Disordered" evidence="2">
    <location>
        <begin position="74"/>
        <end position="254"/>
    </location>
</feature>
<name>A0A8J9YV20_BRALA</name>
<proteinExistence type="predicted"/>